<dbReference type="AlphaFoldDB" id="A0A699ZC50"/>
<evidence type="ECO:0000313" key="2">
    <source>
        <dbReference type="Proteomes" id="UP000485058"/>
    </source>
</evidence>
<organism evidence="1 2">
    <name type="scientific">Haematococcus lacustris</name>
    <name type="common">Green alga</name>
    <name type="synonym">Haematococcus pluvialis</name>
    <dbReference type="NCBI Taxonomy" id="44745"/>
    <lineage>
        <taxon>Eukaryota</taxon>
        <taxon>Viridiplantae</taxon>
        <taxon>Chlorophyta</taxon>
        <taxon>core chlorophytes</taxon>
        <taxon>Chlorophyceae</taxon>
        <taxon>CS clade</taxon>
        <taxon>Chlamydomonadales</taxon>
        <taxon>Haematococcaceae</taxon>
        <taxon>Haematococcus</taxon>
    </lineage>
</organism>
<reference evidence="1 2" key="1">
    <citation type="submission" date="2020-02" db="EMBL/GenBank/DDBJ databases">
        <title>Draft genome sequence of Haematococcus lacustris strain NIES-144.</title>
        <authorList>
            <person name="Morimoto D."/>
            <person name="Nakagawa S."/>
            <person name="Yoshida T."/>
            <person name="Sawayama S."/>
        </authorList>
    </citation>
    <scope>NUCLEOTIDE SEQUENCE [LARGE SCALE GENOMIC DNA]</scope>
    <source>
        <strain evidence="1 2">NIES-144</strain>
    </source>
</reference>
<accession>A0A699ZC50</accession>
<feature type="non-terminal residue" evidence="1">
    <location>
        <position position="1"/>
    </location>
</feature>
<keyword evidence="2" id="KW-1185">Reference proteome</keyword>
<proteinExistence type="predicted"/>
<sequence>MFIRPKPAEPPDKLLCMGKQEGAVNPLAHLHADRLGCDPGKTNMATVAHEERYPSGAVKSVWQRSLIAGHYYRQSGITEHAKVSKVWMAGIRPQQNELSQVTNYTASLQRYQEYVATTLATWPAMWAELSKRRWSNARFQLYGGKQRTVAKFWAETVKGARVRCNSAATGRALALAYGAAGFSGSGSIGSKGVPVKQMQREACKQFPGRVVLVHEFRTSRVSSARTNVVA</sequence>
<protein>
    <submittedName>
        <fullName evidence="1">Uncharacterized protein</fullName>
    </submittedName>
</protein>
<comment type="caution">
    <text evidence="1">The sequence shown here is derived from an EMBL/GenBank/DDBJ whole genome shotgun (WGS) entry which is preliminary data.</text>
</comment>
<evidence type="ECO:0000313" key="1">
    <source>
        <dbReference type="EMBL" id="GFH19681.1"/>
    </source>
</evidence>
<dbReference type="EMBL" id="BLLF01001501">
    <property type="protein sequence ID" value="GFH19681.1"/>
    <property type="molecule type" value="Genomic_DNA"/>
</dbReference>
<feature type="non-terminal residue" evidence="1">
    <location>
        <position position="230"/>
    </location>
</feature>
<name>A0A699ZC50_HAELA</name>
<dbReference type="Proteomes" id="UP000485058">
    <property type="component" value="Unassembled WGS sequence"/>
</dbReference>
<gene>
    <name evidence="1" type="ORF">HaLaN_16664</name>
</gene>